<dbReference type="InterPro" id="IPR052039">
    <property type="entry name" value="Caspase-related_regulators"/>
</dbReference>
<feature type="domain" description="Peptidase C14 caspase" evidence="2">
    <location>
        <begin position="19"/>
        <end position="243"/>
    </location>
</feature>
<dbReference type="Pfam" id="PF00656">
    <property type="entry name" value="Peptidase_C14"/>
    <property type="match status" value="1"/>
</dbReference>
<dbReference type="AlphaFoldDB" id="A0A1H3TGA1"/>
<gene>
    <name evidence="3" type="ORF">SAMN05421684_5714</name>
</gene>
<dbReference type="EMBL" id="FNQB01000003">
    <property type="protein sequence ID" value="SDZ49322.1"/>
    <property type="molecule type" value="Genomic_DNA"/>
</dbReference>
<proteinExistence type="predicted"/>
<evidence type="ECO:0000313" key="3">
    <source>
        <dbReference type="EMBL" id="SDZ49322.1"/>
    </source>
</evidence>
<dbReference type="InterPro" id="IPR029030">
    <property type="entry name" value="Caspase-like_dom_sf"/>
</dbReference>
<name>A0A1H3TGA1_9ACTN</name>
<dbReference type="Proteomes" id="UP000199632">
    <property type="component" value="Unassembled WGS sequence"/>
</dbReference>
<keyword evidence="4" id="KW-1185">Reference proteome</keyword>
<dbReference type="PANTHER" id="PTHR22576:SF37">
    <property type="entry name" value="MUCOSA-ASSOCIATED LYMPHOID TISSUE LYMPHOMA TRANSLOCATION PROTEIN 1"/>
    <property type="match status" value="1"/>
</dbReference>
<dbReference type="GO" id="GO:0004197">
    <property type="term" value="F:cysteine-type endopeptidase activity"/>
    <property type="evidence" value="ECO:0007669"/>
    <property type="project" value="InterPro"/>
</dbReference>
<evidence type="ECO:0000313" key="4">
    <source>
        <dbReference type="Proteomes" id="UP000199632"/>
    </source>
</evidence>
<dbReference type="GO" id="GO:0006508">
    <property type="term" value="P:proteolysis"/>
    <property type="evidence" value="ECO:0007669"/>
    <property type="project" value="InterPro"/>
</dbReference>
<dbReference type="SUPFAM" id="SSF52129">
    <property type="entry name" value="Caspase-like"/>
    <property type="match status" value="1"/>
</dbReference>
<dbReference type="SUPFAM" id="SSF52172">
    <property type="entry name" value="CheY-like"/>
    <property type="match status" value="1"/>
</dbReference>
<dbReference type="InterPro" id="IPR011006">
    <property type="entry name" value="CheY-like_superfamily"/>
</dbReference>
<organism evidence="3 4">
    <name type="scientific">Asanoa ishikariensis</name>
    <dbReference type="NCBI Taxonomy" id="137265"/>
    <lineage>
        <taxon>Bacteria</taxon>
        <taxon>Bacillati</taxon>
        <taxon>Actinomycetota</taxon>
        <taxon>Actinomycetes</taxon>
        <taxon>Micromonosporales</taxon>
        <taxon>Micromonosporaceae</taxon>
        <taxon>Asanoa</taxon>
    </lineage>
</organism>
<dbReference type="InterPro" id="IPR011600">
    <property type="entry name" value="Pept_C14_caspase"/>
</dbReference>
<protein>
    <submittedName>
        <fullName evidence="3">Caspase domain-containing protein</fullName>
    </submittedName>
</protein>
<evidence type="ECO:0000259" key="2">
    <source>
        <dbReference type="Pfam" id="PF00656"/>
    </source>
</evidence>
<dbReference type="Gene3D" id="3.40.50.1460">
    <property type="match status" value="1"/>
</dbReference>
<evidence type="ECO:0000256" key="1">
    <source>
        <dbReference type="SAM" id="MobiDB-lite"/>
    </source>
</evidence>
<feature type="compositionally biased region" description="Low complexity" evidence="1">
    <location>
        <begin position="408"/>
        <end position="420"/>
    </location>
</feature>
<dbReference type="RefSeq" id="WP_090799392.1">
    <property type="nucleotide sequence ID" value="NZ_BOND01000002.1"/>
</dbReference>
<dbReference type="NCBIfam" id="NF047832">
    <property type="entry name" value="caspase_w_EACC1"/>
    <property type="match status" value="1"/>
</dbReference>
<accession>A0A1H3TGA1</accession>
<dbReference type="OrthoDB" id="491589at2"/>
<sequence length="556" mass="58694">MGPTGSAVFAAPPLPPGPRRALLVATTDYADGQLGRLRSPTHDAAALKSVLVDPSVGGFDVTLLENAAAGEVRGAIVDFVESCGRHDLALVYLSCHGMLDPRRRLWFAARDTVKARMSATAVEASWLMDRMADCRARAQVVILDCCFSGAFAQGAKGDDDDALERQLRARGTVVLTASGATEYSFEGDRLAGPSGPSRFTAALVEGLRSGAADNDNDGLITVEDAYAFAHDRVVGTAVGQTPQRWSFAAQGRIILARNPLGVRVLPAAIPTDLRTVLDHPLPGIRIAAVETLGEWLGSHHPAHVLAARVELRRIADEDLPRVGDRARALLGEPTSEEVGRSAKLAADAVDAAHASAKEIVRQAEAKAAKIIEEATEAGKAILADAEKHAALAARATAVPTRPPETRTTEPPAAVRPRAPRIGPPPVSRTSGGPLSGICLLWIESYPPGIRVLTDRVRADGAIVHLVTDVGQATAIVGRHPINALVSDIDREGGAVGFDDLGRLRGAGYHGPAIFFTRRTTDARDQAARKAGAAGAVETANEIETWLRGVRDRLPSR</sequence>
<feature type="region of interest" description="Disordered" evidence="1">
    <location>
        <begin position="394"/>
        <end position="429"/>
    </location>
</feature>
<reference evidence="4" key="1">
    <citation type="submission" date="2016-10" db="EMBL/GenBank/DDBJ databases">
        <authorList>
            <person name="Varghese N."/>
            <person name="Submissions S."/>
        </authorList>
    </citation>
    <scope>NUCLEOTIDE SEQUENCE [LARGE SCALE GENOMIC DNA]</scope>
    <source>
        <strain evidence="4">DSM 44718</strain>
    </source>
</reference>
<dbReference type="STRING" id="137265.SAMN05421684_5714"/>
<dbReference type="PANTHER" id="PTHR22576">
    <property type="entry name" value="MUCOSA ASSOCIATED LYMPHOID TISSUE LYMPHOMA TRANSLOCATION PROTEIN 1/PARACASPASE"/>
    <property type="match status" value="1"/>
</dbReference>